<keyword evidence="2" id="KW-1185">Reference proteome</keyword>
<reference evidence="1 2" key="1">
    <citation type="journal article" date="2018" name="Sci. Rep.">
        <title>Genomic signatures of local adaptation to the degree of environmental predictability in rotifers.</title>
        <authorList>
            <person name="Franch-Gras L."/>
            <person name="Hahn C."/>
            <person name="Garcia-Roger E.M."/>
            <person name="Carmona M.J."/>
            <person name="Serra M."/>
            <person name="Gomez A."/>
        </authorList>
    </citation>
    <scope>NUCLEOTIDE SEQUENCE [LARGE SCALE GENOMIC DNA]</scope>
    <source>
        <strain evidence="1">HYR1</strain>
    </source>
</reference>
<protein>
    <submittedName>
        <fullName evidence="1">Uncharacterized protein</fullName>
    </submittedName>
</protein>
<organism evidence="1 2">
    <name type="scientific">Brachionus plicatilis</name>
    <name type="common">Marine rotifer</name>
    <name type="synonym">Brachionus muelleri</name>
    <dbReference type="NCBI Taxonomy" id="10195"/>
    <lineage>
        <taxon>Eukaryota</taxon>
        <taxon>Metazoa</taxon>
        <taxon>Spiralia</taxon>
        <taxon>Gnathifera</taxon>
        <taxon>Rotifera</taxon>
        <taxon>Eurotatoria</taxon>
        <taxon>Monogononta</taxon>
        <taxon>Pseudotrocha</taxon>
        <taxon>Ploima</taxon>
        <taxon>Brachionidae</taxon>
        <taxon>Brachionus</taxon>
    </lineage>
</organism>
<proteinExistence type="predicted"/>
<accession>A0A3M7SYR7</accession>
<comment type="caution">
    <text evidence="1">The sequence shown here is derived from an EMBL/GenBank/DDBJ whole genome shotgun (WGS) entry which is preliminary data.</text>
</comment>
<sequence length="68" mass="7815">MHLTAYKSINLVTIFITLQKFKISFVIMTLCNFESCISNQGLQSSTNLAELDINVFKRTAFCRDFAHH</sequence>
<name>A0A3M7SYR7_BRAPC</name>
<dbReference type="EMBL" id="REGN01000569">
    <property type="protein sequence ID" value="RNA40924.1"/>
    <property type="molecule type" value="Genomic_DNA"/>
</dbReference>
<evidence type="ECO:0000313" key="1">
    <source>
        <dbReference type="EMBL" id="RNA40924.1"/>
    </source>
</evidence>
<dbReference type="Proteomes" id="UP000276133">
    <property type="component" value="Unassembled WGS sequence"/>
</dbReference>
<dbReference type="AlphaFoldDB" id="A0A3M7SYR7"/>
<gene>
    <name evidence="1" type="ORF">BpHYR1_045811</name>
</gene>
<evidence type="ECO:0000313" key="2">
    <source>
        <dbReference type="Proteomes" id="UP000276133"/>
    </source>
</evidence>